<organism evidence="1 2">
    <name type="scientific">Steccherinum ochraceum</name>
    <dbReference type="NCBI Taxonomy" id="92696"/>
    <lineage>
        <taxon>Eukaryota</taxon>
        <taxon>Fungi</taxon>
        <taxon>Dikarya</taxon>
        <taxon>Basidiomycota</taxon>
        <taxon>Agaricomycotina</taxon>
        <taxon>Agaricomycetes</taxon>
        <taxon>Polyporales</taxon>
        <taxon>Steccherinaceae</taxon>
        <taxon>Steccherinum</taxon>
    </lineage>
</organism>
<comment type="caution">
    <text evidence="1">The sequence shown here is derived from an EMBL/GenBank/DDBJ whole genome shotgun (WGS) entry which is preliminary data.</text>
</comment>
<name>A0A4R0R7K4_9APHY</name>
<keyword evidence="2" id="KW-1185">Reference proteome</keyword>
<dbReference type="OrthoDB" id="3365698at2759"/>
<dbReference type="Proteomes" id="UP000292702">
    <property type="component" value="Unassembled WGS sequence"/>
</dbReference>
<gene>
    <name evidence="1" type="ORF">EIP91_009139</name>
</gene>
<sequence>MEPKPIEATSSILRAAAVATFQIILSPLDQRLFAMFPGPLSAKPVPPMDWENLICAPQLAENIRLLSMVDPRYLSKDQRGARDLVATHADAAIDGCQRLIEECTRAMRIIGSKRNACSVMHWVPAEIIVEIIWNAMDPALGSVSLIQLANTSQKWRKVCLGTPKLWSRVIVDSTTHIGDIKTLLSRVDSYPLSVVMRTDAKGGGYSNVLAIMKLLFNSENMTRIRDLDLDICKGSLRLVKQLRSTSTAQFRSLAVNVEGCASGDPLRVFANGSPGLSTLRLKGRLPMAKQLARFAVGTVTVLTLKGSDANRVVLKASDFASALRSMPLLAQLDLCNVGMAVEKAPTGPTFIDLRHLKRASLEHTVDYILWFLEYVQFPHSAQISLNIGHTPASFSSCGQKITQILETQRTKGGRLDRRLTKLPSYSASLSMQERYYLPSFHLTLSVERTDFAAACAGHIEIITLHYSSSNIDALWRALPLSEVSVFSLQPGDASYSRWAEFPSHLASLANHLTAVETFRTSWPPEWLHHLNFLFTKTPGDNVTPQRDVKLVPRLHSVVFHAVQFGVVTLPLPTNNNSDKQKKATSPRAINRVNILRSIMNSWRTARGQDLSFSFMDCTMTDVEQRYMARSFETFRLQTSSG</sequence>
<protein>
    <recommendedName>
        <fullName evidence="3">F-box domain-containing protein</fullName>
    </recommendedName>
</protein>
<dbReference type="STRING" id="92696.A0A4R0R7K4"/>
<evidence type="ECO:0000313" key="1">
    <source>
        <dbReference type="EMBL" id="TCD61035.1"/>
    </source>
</evidence>
<evidence type="ECO:0000313" key="2">
    <source>
        <dbReference type="Proteomes" id="UP000292702"/>
    </source>
</evidence>
<accession>A0A4R0R7K4</accession>
<reference evidence="1 2" key="1">
    <citation type="submission" date="2018-11" db="EMBL/GenBank/DDBJ databases">
        <title>Genome assembly of Steccherinum ochraceum LE-BIN_3174, the white-rot fungus of the Steccherinaceae family (The Residual Polyporoid clade, Polyporales, Basidiomycota).</title>
        <authorList>
            <person name="Fedorova T.V."/>
            <person name="Glazunova O.A."/>
            <person name="Landesman E.O."/>
            <person name="Moiseenko K.V."/>
            <person name="Psurtseva N.V."/>
            <person name="Savinova O.S."/>
            <person name="Shakhova N.V."/>
            <person name="Tyazhelova T.V."/>
            <person name="Vasina D.V."/>
        </authorList>
    </citation>
    <scope>NUCLEOTIDE SEQUENCE [LARGE SCALE GENOMIC DNA]</scope>
    <source>
        <strain evidence="1 2">LE-BIN_3174</strain>
    </source>
</reference>
<evidence type="ECO:0008006" key="3">
    <source>
        <dbReference type="Google" id="ProtNLM"/>
    </source>
</evidence>
<proteinExistence type="predicted"/>
<dbReference type="EMBL" id="RWJN01000513">
    <property type="protein sequence ID" value="TCD61035.1"/>
    <property type="molecule type" value="Genomic_DNA"/>
</dbReference>
<dbReference type="AlphaFoldDB" id="A0A4R0R7K4"/>